<proteinExistence type="predicted"/>
<keyword evidence="2" id="KW-1185">Reference proteome</keyword>
<dbReference type="EMBL" id="CAJPDT010000001">
    <property type="protein sequence ID" value="CAF9904376.1"/>
    <property type="molecule type" value="Genomic_DNA"/>
</dbReference>
<comment type="caution">
    <text evidence="1">The sequence shown here is derived from an EMBL/GenBank/DDBJ whole genome shotgun (WGS) entry which is preliminary data.</text>
</comment>
<dbReference type="OrthoDB" id="5236983at2759"/>
<dbReference type="Proteomes" id="UP000664534">
    <property type="component" value="Unassembled WGS sequence"/>
</dbReference>
<accession>A0A8H3EC73</accession>
<protein>
    <submittedName>
        <fullName evidence="1">Uncharacterized protein</fullName>
    </submittedName>
</protein>
<name>A0A8H3EC73_9LECA</name>
<gene>
    <name evidence="1" type="ORF">IMSHALPRED_000005</name>
</gene>
<evidence type="ECO:0000313" key="2">
    <source>
        <dbReference type="Proteomes" id="UP000664534"/>
    </source>
</evidence>
<reference evidence="1" key="1">
    <citation type="submission" date="2021-03" db="EMBL/GenBank/DDBJ databases">
        <authorList>
            <person name="Tagirdzhanova G."/>
        </authorList>
    </citation>
    <scope>NUCLEOTIDE SEQUENCE</scope>
</reference>
<evidence type="ECO:0000313" key="1">
    <source>
        <dbReference type="EMBL" id="CAF9904376.1"/>
    </source>
</evidence>
<organism evidence="1 2">
    <name type="scientific">Imshaugia aleurites</name>
    <dbReference type="NCBI Taxonomy" id="172621"/>
    <lineage>
        <taxon>Eukaryota</taxon>
        <taxon>Fungi</taxon>
        <taxon>Dikarya</taxon>
        <taxon>Ascomycota</taxon>
        <taxon>Pezizomycotina</taxon>
        <taxon>Lecanoromycetes</taxon>
        <taxon>OSLEUM clade</taxon>
        <taxon>Lecanoromycetidae</taxon>
        <taxon>Lecanorales</taxon>
        <taxon>Lecanorineae</taxon>
        <taxon>Parmeliaceae</taxon>
        <taxon>Imshaugia</taxon>
    </lineage>
</organism>
<dbReference type="AlphaFoldDB" id="A0A8H3EC73"/>
<sequence>MAAQIAKLPSRAPCEQALSRVVFNSGTPYQVAQFELDRLTNLRGLHNGGFVSGVQATFEVRYHNNIQRMPTPTEHIAIARVQAAMSIQDWHPDVIIKAFDDLDTIFLDGRLHGNVNLCWSDHRINYRYVPGSSRDLRNYNDVHAQTVSSQRQGLDALAASQHQEVEVKARGLTYTDIFPPGQCQIFLNAEYILGEGVPGIPSPWEWMWTTLMHEMCHA</sequence>